<dbReference type="InParanoid" id="A0A3Q1H8E4"/>
<keyword evidence="5" id="KW-0297">G-protein coupled receptor</keyword>
<evidence type="ECO:0000259" key="11">
    <source>
        <dbReference type="PROSITE" id="PS50262"/>
    </source>
</evidence>
<reference evidence="12" key="3">
    <citation type="submission" date="2025-09" db="UniProtKB">
        <authorList>
            <consortium name="Ensembl"/>
        </authorList>
    </citation>
    <scope>IDENTIFICATION</scope>
</reference>
<feature type="transmembrane region" description="Helical" evidence="10">
    <location>
        <begin position="105"/>
        <end position="126"/>
    </location>
</feature>
<keyword evidence="7" id="KW-0675">Receptor</keyword>
<feature type="transmembrane region" description="Helical" evidence="10">
    <location>
        <begin position="229"/>
        <end position="257"/>
    </location>
</feature>
<dbReference type="GO" id="GO:0009897">
    <property type="term" value="C:external side of plasma membrane"/>
    <property type="evidence" value="ECO:0007669"/>
    <property type="project" value="TreeGrafter"/>
</dbReference>
<dbReference type="PRINTS" id="PR00237">
    <property type="entry name" value="GPCRRHODOPSN"/>
</dbReference>
<keyword evidence="6 10" id="KW-0472">Membrane</keyword>
<dbReference type="GO" id="GO:0004974">
    <property type="term" value="F:leukotriene receptor activity"/>
    <property type="evidence" value="ECO:0007669"/>
    <property type="project" value="UniProtKB-ARBA"/>
</dbReference>
<comment type="subcellular location">
    <subcellularLocation>
        <location evidence="1">Cell membrane</location>
        <topology evidence="1">Multi-pass membrane protein</topology>
    </subcellularLocation>
</comment>
<evidence type="ECO:0000256" key="9">
    <source>
        <dbReference type="ARBA" id="ARBA00023224"/>
    </source>
</evidence>
<feature type="transmembrane region" description="Helical" evidence="10">
    <location>
        <begin position="33"/>
        <end position="56"/>
    </location>
</feature>
<dbReference type="PROSITE" id="PS50262">
    <property type="entry name" value="G_PROTEIN_RECEP_F1_2"/>
    <property type="match status" value="1"/>
</dbReference>
<evidence type="ECO:0000256" key="4">
    <source>
        <dbReference type="ARBA" id="ARBA00022989"/>
    </source>
</evidence>
<evidence type="ECO:0000256" key="5">
    <source>
        <dbReference type="ARBA" id="ARBA00023040"/>
    </source>
</evidence>
<keyword evidence="2" id="KW-1003">Cell membrane</keyword>
<dbReference type="SUPFAM" id="SSF81321">
    <property type="entry name" value="Family A G protein-coupled receptor-like"/>
    <property type="match status" value="1"/>
</dbReference>
<dbReference type="GO" id="GO:0006955">
    <property type="term" value="P:immune response"/>
    <property type="evidence" value="ECO:0007669"/>
    <property type="project" value="TreeGrafter"/>
</dbReference>
<keyword evidence="9" id="KW-0807">Transducer</keyword>
<dbReference type="GeneTree" id="ENSGT00950000182966"/>
<dbReference type="AlphaFoldDB" id="A0A3Q1H8E4"/>
<dbReference type="InterPro" id="IPR000276">
    <property type="entry name" value="GPCR_Rhodpsn"/>
</dbReference>
<organism evidence="12 13">
    <name type="scientific">Anabas testudineus</name>
    <name type="common">Climbing perch</name>
    <name type="synonym">Anthias testudineus</name>
    <dbReference type="NCBI Taxonomy" id="64144"/>
    <lineage>
        <taxon>Eukaryota</taxon>
        <taxon>Metazoa</taxon>
        <taxon>Chordata</taxon>
        <taxon>Craniata</taxon>
        <taxon>Vertebrata</taxon>
        <taxon>Euteleostomi</taxon>
        <taxon>Actinopterygii</taxon>
        <taxon>Neopterygii</taxon>
        <taxon>Teleostei</taxon>
        <taxon>Neoteleostei</taxon>
        <taxon>Acanthomorphata</taxon>
        <taxon>Anabantaria</taxon>
        <taxon>Anabantiformes</taxon>
        <taxon>Anabantoidei</taxon>
        <taxon>Anabantidae</taxon>
        <taxon>Anabas</taxon>
    </lineage>
</organism>
<name>A0A3Q1H8E4_ANATE</name>
<evidence type="ECO:0000313" key="13">
    <source>
        <dbReference type="Proteomes" id="UP000265040"/>
    </source>
</evidence>
<dbReference type="Ensembl" id="ENSATET00000003863.2">
    <property type="protein sequence ID" value="ENSATEP00000003829.2"/>
    <property type="gene ID" value="ENSATEG00000002693.2"/>
</dbReference>
<evidence type="ECO:0000256" key="2">
    <source>
        <dbReference type="ARBA" id="ARBA00022475"/>
    </source>
</evidence>
<evidence type="ECO:0000256" key="3">
    <source>
        <dbReference type="ARBA" id="ARBA00022692"/>
    </source>
</evidence>
<dbReference type="Pfam" id="PF00001">
    <property type="entry name" value="7tm_1"/>
    <property type="match status" value="1"/>
</dbReference>
<accession>A0A3Q1H8E4</accession>
<dbReference type="GO" id="GO:0019722">
    <property type="term" value="P:calcium-mediated signaling"/>
    <property type="evidence" value="ECO:0007669"/>
    <property type="project" value="TreeGrafter"/>
</dbReference>
<dbReference type="InterPro" id="IPR017452">
    <property type="entry name" value="GPCR_Rhodpsn_7TM"/>
</dbReference>
<dbReference type="GO" id="GO:0016493">
    <property type="term" value="F:C-C chemokine receptor activity"/>
    <property type="evidence" value="ECO:0007669"/>
    <property type="project" value="TreeGrafter"/>
</dbReference>
<dbReference type="GO" id="GO:0007204">
    <property type="term" value="P:positive regulation of cytosolic calcium ion concentration"/>
    <property type="evidence" value="ECO:0007669"/>
    <property type="project" value="TreeGrafter"/>
</dbReference>
<feature type="domain" description="G-protein coupled receptors family 1 profile" evidence="11">
    <location>
        <begin position="49"/>
        <end position="288"/>
    </location>
</feature>
<proteinExistence type="predicted"/>
<evidence type="ECO:0000256" key="8">
    <source>
        <dbReference type="ARBA" id="ARBA00023180"/>
    </source>
</evidence>
<sequence length="335" mass="37614">MEQLTPTVVTSNISNVSSPPGRLAPACWDSRGLVPAVMLSLCFLLGVPGNAAVIILKSKWQHLSSLSQTLMLNLAASDLLCLLTLPLWTYTLLFNWIFGLVACKLLAYLVYCSIYSSLLTVTMLSVQRYLQVVYLQRCLDQRRQKRLLGLLWLVAMILSSPTLVVRQLTTDKYGTHCQSQYSDGQRVLVLLEESLIGLVCLLVVMFAYISIQIKVNRAAFFSSTQTTRLVTIIIVAFFVLWMPYLTMNVFCVAAVYLENERLLKVCVDNSNTVGALTFLNSCLNPLLYAFFASRNIGHENPKNYNFPWYVTQKLSIKQSLSGSYTCSTRAKIILL</sequence>
<reference evidence="12" key="2">
    <citation type="submission" date="2025-08" db="UniProtKB">
        <authorList>
            <consortium name="Ensembl"/>
        </authorList>
    </citation>
    <scope>IDENTIFICATION</scope>
</reference>
<dbReference type="Proteomes" id="UP000265040">
    <property type="component" value="Chromosome 24"/>
</dbReference>
<dbReference type="FunFam" id="1.20.1070.10:FF:000109">
    <property type="entry name" value="Leukotriene B4 receptor"/>
    <property type="match status" value="1"/>
</dbReference>
<reference evidence="12" key="1">
    <citation type="submission" date="2021-04" db="EMBL/GenBank/DDBJ databases">
        <authorList>
            <consortium name="Wellcome Sanger Institute Data Sharing"/>
        </authorList>
    </citation>
    <scope>NUCLEOTIDE SEQUENCE [LARGE SCALE GENOMIC DNA]</scope>
</reference>
<evidence type="ECO:0000256" key="6">
    <source>
        <dbReference type="ARBA" id="ARBA00023136"/>
    </source>
</evidence>
<feature type="transmembrane region" description="Helical" evidence="10">
    <location>
        <begin position="147"/>
        <end position="168"/>
    </location>
</feature>
<dbReference type="GO" id="GO:0019957">
    <property type="term" value="F:C-C chemokine binding"/>
    <property type="evidence" value="ECO:0007669"/>
    <property type="project" value="TreeGrafter"/>
</dbReference>
<protein>
    <recommendedName>
        <fullName evidence="11">G-protein coupled receptors family 1 profile domain-containing protein</fullName>
    </recommendedName>
</protein>
<evidence type="ECO:0000313" key="12">
    <source>
        <dbReference type="Ensembl" id="ENSATEP00000003829.2"/>
    </source>
</evidence>
<feature type="transmembrane region" description="Helical" evidence="10">
    <location>
        <begin position="188"/>
        <end position="209"/>
    </location>
</feature>
<dbReference type="STRING" id="64144.ENSATEP00000003829"/>
<keyword evidence="4 10" id="KW-1133">Transmembrane helix</keyword>
<dbReference type="OrthoDB" id="5968937at2759"/>
<dbReference type="Gene3D" id="1.20.1070.10">
    <property type="entry name" value="Rhodopsin 7-helix transmembrane proteins"/>
    <property type="match status" value="1"/>
</dbReference>
<evidence type="ECO:0000256" key="10">
    <source>
        <dbReference type="SAM" id="Phobius"/>
    </source>
</evidence>
<keyword evidence="3 10" id="KW-0812">Transmembrane</keyword>
<feature type="transmembrane region" description="Helical" evidence="10">
    <location>
        <begin position="77"/>
        <end position="99"/>
    </location>
</feature>
<dbReference type="InterPro" id="IPR050119">
    <property type="entry name" value="CCR1-9-like"/>
</dbReference>
<dbReference type="PANTHER" id="PTHR10489:SF946">
    <property type="entry name" value="LEUKOTRIENE B4 RECEPTOR 1-LIKE"/>
    <property type="match status" value="1"/>
</dbReference>
<evidence type="ECO:0000256" key="1">
    <source>
        <dbReference type="ARBA" id="ARBA00004651"/>
    </source>
</evidence>
<dbReference type="GO" id="GO:0060326">
    <property type="term" value="P:cell chemotaxis"/>
    <property type="evidence" value="ECO:0007669"/>
    <property type="project" value="TreeGrafter"/>
</dbReference>
<dbReference type="PANTHER" id="PTHR10489">
    <property type="entry name" value="CELL ADHESION MOLECULE"/>
    <property type="match status" value="1"/>
</dbReference>
<keyword evidence="13" id="KW-1185">Reference proteome</keyword>
<evidence type="ECO:0000256" key="7">
    <source>
        <dbReference type="ARBA" id="ARBA00023170"/>
    </source>
</evidence>
<keyword evidence="8" id="KW-0325">Glycoprotein</keyword>